<evidence type="ECO:0000256" key="10">
    <source>
        <dbReference type="ARBA" id="ARBA00022692"/>
    </source>
</evidence>
<dbReference type="PANTHER" id="PTHR45453:SF1">
    <property type="entry name" value="PHOSPHATE REGULON SENSOR PROTEIN PHOR"/>
    <property type="match status" value="1"/>
</dbReference>
<evidence type="ECO:0000256" key="1">
    <source>
        <dbReference type="ARBA" id="ARBA00000085"/>
    </source>
</evidence>
<evidence type="ECO:0000256" key="17">
    <source>
        <dbReference type="ARBA" id="ARBA00025207"/>
    </source>
</evidence>
<comment type="caution">
    <text evidence="20">The sequence shown here is derived from an EMBL/GenBank/DDBJ whole genome shotgun (WGS) entry which is preliminary data.</text>
</comment>
<dbReference type="Pfam" id="PF00989">
    <property type="entry name" value="PAS"/>
    <property type="match status" value="1"/>
</dbReference>
<evidence type="ECO:0000256" key="9">
    <source>
        <dbReference type="ARBA" id="ARBA00022679"/>
    </source>
</evidence>
<dbReference type="SMART" id="SM00091">
    <property type="entry name" value="PAS"/>
    <property type="match status" value="1"/>
</dbReference>
<keyword evidence="16 18" id="KW-0472">Membrane</keyword>
<dbReference type="GO" id="GO:0006355">
    <property type="term" value="P:regulation of DNA-templated transcription"/>
    <property type="evidence" value="ECO:0007669"/>
    <property type="project" value="InterPro"/>
</dbReference>
<dbReference type="InterPro" id="IPR014310">
    <property type="entry name" value="Sig_transdc_His_kinase_PhoR"/>
</dbReference>
<keyword evidence="5" id="KW-0813">Transport</keyword>
<dbReference type="NCBIfam" id="NF008235">
    <property type="entry name" value="PRK11006.1"/>
    <property type="match status" value="1"/>
</dbReference>
<dbReference type="SUPFAM" id="SSF55874">
    <property type="entry name" value="ATPase domain of HSP90 chaperone/DNA topoisomerase II/histidine kinase"/>
    <property type="match status" value="1"/>
</dbReference>
<dbReference type="PRINTS" id="PR00344">
    <property type="entry name" value="BCTRLSENSOR"/>
</dbReference>
<dbReference type="EC" id="2.7.13.3" evidence="3"/>
<keyword evidence="15" id="KW-0902">Two-component regulatory system</keyword>
<keyword evidence="10 18" id="KW-0812">Transmembrane</keyword>
<dbReference type="Pfam" id="PF00512">
    <property type="entry name" value="HisKA"/>
    <property type="match status" value="1"/>
</dbReference>
<dbReference type="InterPro" id="IPR003661">
    <property type="entry name" value="HisK_dim/P_dom"/>
</dbReference>
<dbReference type="InterPro" id="IPR036097">
    <property type="entry name" value="HisK_dim/P_sf"/>
</dbReference>
<feature type="domain" description="Histidine kinase" evidence="19">
    <location>
        <begin position="205"/>
        <end position="419"/>
    </location>
</feature>
<comment type="subcellular location">
    <subcellularLocation>
        <location evidence="2">Cell membrane</location>
    </subcellularLocation>
</comment>
<dbReference type="SUPFAM" id="SSF55785">
    <property type="entry name" value="PYP-like sensor domain (PAS domain)"/>
    <property type="match status" value="1"/>
</dbReference>
<dbReference type="Gene3D" id="1.10.287.130">
    <property type="match status" value="1"/>
</dbReference>
<evidence type="ECO:0000256" key="8">
    <source>
        <dbReference type="ARBA" id="ARBA00022592"/>
    </source>
</evidence>
<comment type="function">
    <text evidence="17">Member of the two-component regulatory system PhoR/PhoB involved in the phosphate regulon genes expression. PhoR may function as a membrane-associated protein kinase that phosphorylates PhoB in response to environmental signals.</text>
</comment>
<evidence type="ECO:0000256" key="12">
    <source>
        <dbReference type="ARBA" id="ARBA00022777"/>
    </source>
</evidence>
<dbReference type="PROSITE" id="PS50109">
    <property type="entry name" value="HIS_KIN"/>
    <property type="match status" value="1"/>
</dbReference>
<dbReference type="InterPro" id="IPR013767">
    <property type="entry name" value="PAS_fold"/>
</dbReference>
<evidence type="ECO:0000259" key="19">
    <source>
        <dbReference type="PROSITE" id="PS50109"/>
    </source>
</evidence>
<evidence type="ECO:0000256" key="5">
    <source>
        <dbReference type="ARBA" id="ARBA00022448"/>
    </source>
</evidence>
<dbReference type="SMART" id="SM00387">
    <property type="entry name" value="HATPase_c"/>
    <property type="match status" value="1"/>
</dbReference>
<dbReference type="CDD" id="cd00082">
    <property type="entry name" value="HisKA"/>
    <property type="match status" value="1"/>
</dbReference>
<dbReference type="InterPro" id="IPR050351">
    <property type="entry name" value="BphY/WalK/GraS-like"/>
</dbReference>
<dbReference type="EMBL" id="QENU01000014">
    <property type="protein sequence ID" value="PVX32392.1"/>
    <property type="molecule type" value="Genomic_DNA"/>
</dbReference>
<dbReference type="InterPro" id="IPR036890">
    <property type="entry name" value="HATPase_C_sf"/>
</dbReference>
<evidence type="ECO:0000313" key="20">
    <source>
        <dbReference type="EMBL" id="PVX32392.1"/>
    </source>
</evidence>
<dbReference type="FunFam" id="1.10.287.130:FF:000001">
    <property type="entry name" value="Two-component sensor histidine kinase"/>
    <property type="match status" value="1"/>
</dbReference>
<dbReference type="InterPro" id="IPR005467">
    <property type="entry name" value="His_kinase_dom"/>
</dbReference>
<keyword evidence="8" id="KW-0592">Phosphate transport</keyword>
<keyword evidence="14 18" id="KW-1133">Transmembrane helix</keyword>
<organism evidence="20 21">
    <name type="scientific">Alitibacter langaaensis DSM 22999</name>
    <dbReference type="NCBI Taxonomy" id="1122935"/>
    <lineage>
        <taxon>Bacteria</taxon>
        <taxon>Pseudomonadati</taxon>
        <taxon>Pseudomonadota</taxon>
        <taxon>Gammaproteobacteria</taxon>
        <taxon>Pasteurellales</taxon>
        <taxon>Pasteurellaceae</taxon>
        <taxon>Alitibacter</taxon>
    </lineage>
</organism>
<dbReference type="RefSeq" id="WP_116632307.1">
    <property type="nucleotide sequence ID" value="NZ_QENU01000014.1"/>
</dbReference>
<dbReference type="Pfam" id="PF02518">
    <property type="entry name" value="HATPase_c"/>
    <property type="match status" value="1"/>
</dbReference>
<dbReference type="GO" id="GO:0006817">
    <property type="term" value="P:phosphate ion transport"/>
    <property type="evidence" value="ECO:0007669"/>
    <property type="project" value="UniProtKB-KW"/>
</dbReference>
<evidence type="ECO:0000256" key="2">
    <source>
        <dbReference type="ARBA" id="ARBA00004236"/>
    </source>
</evidence>
<dbReference type="OrthoDB" id="9813151at2"/>
<keyword evidence="7" id="KW-0597">Phosphoprotein</keyword>
<evidence type="ECO:0000256" key="3">
    <source>
        <dbReference type="ARBA" id="ARBA00012438"/>
    </source>
</evidence>
<evidence type="ECO:0000256" key="15">
    <source>
        <dbReference type="ARBA" id="ARBA00023012"/>
    </source>
</evidence>
<evidence type="ECO:0000256" key="11">
    <source>
        <dbReference type="ARBA" id="ARBA00022741"/>
    </source>
</evidence>
<dbReference type="GO" id="GO:0005524">
    <property type="term" value="F:ATP binding"/>
    <property type="evidence" value="ECO:0007669"/>
    <property type="project" value="UniProtKB-KW"/>
</dbReference>
<sequence length="421" mass="48920">MKKILNFVLEITLASGIAFLFSLFTANFIAWFAILTVLLLAWHHSTEYRLLKALNPNKNDEFKLLQLENLSQTEAYYRTKTNKEKRANLRLLSKVNKNIQYLPDAMIVCQQNGDISWCNPMAQKMFDFYWHKKIQKNIFNVIFYEQFKHYFAQAKKQRPLILLTHNERYIEINLNPYDSHNVLIVARDITDMICLLHSRQKFLSNINHELRTPLTVMQGYLEMLADNDPQDPIQQKAIQAMQEQSQRMGHLLQQLNLLAKIETSSDKEFQPFDMSAMINSLRKDTDILNSYNHHIEFDIQPAVMILGNEHQLRSAVSNLIYNAIKHSGEHCHIQIQWQACEQGMVFKITDNGIGISAQHIPHLTERFYRVDESRSHLTGGSGLGLAIVKHTLAQYQSHLEIQSTETKGSCFSFVIPQRFVL</sequence>
<evidence type="ECO:0000256" key="18">
    <source>
        <dbReference type="SAM" id="Phobius"/>
    </source>
</evidence>
<keyword evidence="11" id="KW-0547">Nucleotide-binding</keyword>
<accession>A0A2U0SM43</accession>
<evidence type="ECO:0000256" key="6">
    <source>
        <dbReference type="ARBA" id="ARBA00022475"/>
    </source>
</evidence>
<dbReference type="InterPro" id="IPR000014">
    <property type="entry name" value="PAS"/>
</dbReference>
<evidence type="ECO:0000256" key="4">
    <source>
        <dbReference type="ARBA" id="ARBA00019665"/>
    </source>
</evidence>
<dbReference type="GO" id="GO:0004721">
    <property type="term" value="F:phosphoprotein phosphatase activity"/>
    <property type="evidence" value="ECO:0007669"/>
    <property type="project" value="TreeGrafter"/>
</dbReference>
<evidence type="ECO:0000313" key="21">
    <source>
        <dbReference type="Proteomes" id="UP000245909"/>
    </source>
</evidence>
<dbReference type="GO" id="GO:0016036">
    <property type="term" value="P:cellular response to phosphate starvation"/>
    <property type="evidence" value="ECO:0007669"/>
    <property type="project" value="TreeGrafter"/>
</dbReference>
<dbReference type="InterPro" id="IPR035965">
    <property type="entry name" value="PAS-like_dom_sf"/>
</dbReference>
<keyword evidence="21" id="KW-1185">Reference proteome</keyword>
<dbReference type="Proteomes" id="UP000245909">
    <property type="component" value="Unassembled WGS sequence"/>
</dbReference>
<dbReference type="Gene3D" id="3.30.565.10">
    <property type="entry name" value="Histidine kinase-like ATPase, C-terminal domain"/>
    <property type="match status" value="1"/>
</dbReference>
<evidence type="ECO:0000256" key="14">
    <source>
        <dbReference type="ARBA" id="ARBA00022989"/>
    </source>
</evidence>
<dbReference type="InterPro" id="IPR004358">
    <property type="entry name" value="Sig_transdc_His_kin-like_C"/>
</dbReference>
<reference evidence="20 21" key="1">
    <citation type="submission" date="2018-05" db="EMBL/GenBank/DDBJ databases">
        <title>Genomic Encyclopedia of Type Strains, Phase IV (KMG-IV): sequencing the most valuable type-strain genomes for metagenomic binning, comparative biology and taxonomic classification.</title>
        <authorList>
            <person name="Goeker M."/>
        </authorList>
    </citation>
    <scope>NUCLEOTIDE SEQUENCE [LARGE SCALE GENOMIC DNA]</scope>
    <source>
        <strain evidence="20 21">DSM 22999</strain>
    </source>
</reference>
<dbReference type="SMART" id="SM00388">
    <property type="entry name" value="HisKA"/>
    <property type="match status" value="1"/>
</dbReference>
<dbReference type="GO" id="GO:0000155">
    <property type="term" value="F:phosphorelay sensor kinase activity"/>
    <property type="evidence" value="ECO:0007669"/>
    <property type="project" value="InterPro"/>
</dbReference>
<keyword evidence="9" id="KW-0808">Transferase</keyword>
<evidence type="ECO:0000256" key="7">
    <source>
        <dbReference type="ARBA" id="ARBA00022553"/>
    </source>
</evidence>
<keyword evidence="12 20" id="KW-0418">Kinase</keyword>
<dbReference type="GO" id="GO:0005886">
    <property type="term" value="C:plasma membrane"/>
    <property type="evidence" value="ECO:0007669"/>
    <property type="project" value="UniProtKB-SubCell"/>
</dbReference>
<evidence type="ECO:0000256" key="16">
    <source>
        <dbReference type="ARBA" id="ARBA00023136"/>
    </source>
</evidence>
<dbReference type="NCBIfam" id="TIGR02966">
    <property type="entry name" value="phoR_proteo"/>
    <property type="match status" value="1"/>
</dbReference>
<dbReference type="SUPFAM" id="SSF47384">
    <property type="entry name" value="Homodimeric domain of signal transducing histidine kinase"/>
    <property type="match status" value="1"/>
</dbReference>
<feature type="transmembrane region" description="Helical" evidence="18">
    <location>
        <begin position="12"/>
        <end position="42"/>
    </location>
</feature>
<proteinExistence type="predicted"/>
<gene>
    <name evidence="20" type="ORF">C8D76_11434</name>
</gene>
<keyword evidence="13" id="KW-0067">ATP-binding</keyword>
<protein>
    <recommendedName>
        <fullName evidence="4">Phosphate regulon sensor protein PhoR</fullName>
        <ecNumber evidence="3">2.7.13.3</ecNumber>
    </recommendedName>
</protein>
<dbReference type="CDD" id="cd00130">
    <property type="entry name" value="PAS"/>
    <property type="match status" value="1"/>
</dbReference>
<comment type="catalytic activity">
    <reaction evidence="1">
        <text>ATP + protein L-histidine = ADP + protein N-phospho-L-histidine.</text>
        <dbReference type="EC" id="2.7.13.3"/>
    </reaction>
</comment>
<evidence type="ECO:0000256" key="13">
    <source>
        <dbReference type="ARBA" id="ARBA00022840"/>
    </source>
</evidence>
<dbReference type="InterPro" id="IPR003594">
    <property type="entry name" value="HATPase_dom"/>
</dbReference>
<name>A0A2U0SM43_9PAST</name>
<dbReference type="FunFam" id="3.30.565.10:FF:000006">
    <property type="entry name" value="Sensor histidine kinase WalK"/>
    <property type="match status" value="1"/>
</dbReference>
<dbReference type="Gene3D" id="3.30.450.20">
    <property type="entry name" value="PAS domain"/>
    <property type="match status" value="1"/>
</dbReference>
<dbReference type="PANTHER" id="PTHR45453">
    <property type="entry name" value="PHOSPHATE REGULON SENSOR PROTEIN PHOR"/>
    <property type="match status" value="1"/>
</dbReference>
<dbReference type="AlphaFoldDB" id="A0A2U0SM43"/>
<keyword evidence="6" id="KW-1003">Cell membrane</keyword>